<name>A0ABR1XH21_9PEZI</name>
<feature type="compositionally biased region" description="Polar residues" evidence="3">
    <location>
        <begin position="706"/>
        <end position="715"/>
    </location>
</feature>
<evidence type="ECO:0000256" key="2">
    <source>
        <dbReference type="ARBA" id="ARBA00023242"/>
    </source>
</evidence>
<feature type="region of interest" description="Disordered" evidence="3">
    <location>
        <begin position="821"/>
        <end position="914"/>
    </location>
</feature>
<feature type="region of interest" description="Disordered" evidence="3">
    <location>
        <begin position="183"/>
        <end position="206"/>
    </location>
</feature>
<dbReference type="EMBL" id="JBBWUH010000011">
    <property type="protein sequence ID" value="KAK8154633.1"/>
    <property type="molecule type" value="Genomic_DNA"/>
</dbReference>
<feature type="compositionally biased region" description="Polar residues" evidence="3">
    <location>
        <begin position="833"/>
        <end position="846"/>
    </location>
</feature>
<dbReference type="CDD" id="cd12148">
    <property type="entry name" value="fungal_TF_MHR"/>
    <property type="match status" value="1"/>
</dbReference>
<comment type="caution">
    <text evidence="5">The sequence shown here is derived from an EMBL/GenBank/DDBJ whole genome shotgun (WGS) entry which is preliminary data.</text>
</comment>
<dbReference type="InterPro" id="IPR036864">
    <property type="entry name" value="Zn2-C6_fun-type_DNA-bd_sf"/>
</dbReference>
<dbReference type="PROSITE" id="PS00463">
    <property type="entry name" value="ZN2_CY6_FUNGAL_1"/>
    <property type="match status" value="1"/>
</dbReference>
<feature type="compositionally biased region" description="Gly residues" evidence="3">
    <location>
        <begin position="904"/>
        <end position="913"/>
    </location>
</feature>
<proteinExistence type="predicted"/>
<dbReference type="InterPro" id="IPR007219">
    <property type="entry name" value="XnlR_reg_dom"/>
</dbReference>
<dbReference type="PANTHER" id="PTHR46910">
    <property type="entry name" value="TRANSCRIPTION FACTOR PDR1"/>
    <property type="match status" value="1"/>
</dbReference>
<reference evidence="5 6" key="1">
    <citation type="journal article" date="2022" name="G3 (Bethesda)">
        <title>Enemy or ally: a genomic approach to elucidate the lifestyle of Phyllosticta citrichinaensis.</title>
        <authorList>
            <person name="Buijs V.A."/>
            <person name="Groenewald J.Z."/>
            <person name="Haridas S."/>
            <person name="LaButti K.M."/>
            <person name="Lipzen A."/>
            <person name="Martin F.M."/>
            <person name="Barry K."/>
            <person name="Grigoriev I.V."/>
            <person name="Crous P.W."/>
            <person name="Seidl M.F."/>
        </authorList>
    </citation>
    <scope>NUCLEOTIDE SEQUENCE [LARGE SCALE GENOMIC DNA]</scope>
    <source>
        <strain evidence="5 6">CBS 129764</strain>
    </source>
</reference>
<protein>
    <submittedName>
        <fullName evidence="5">Fungal-specific transcription factor domain-containing protein</fullName>
    </submittedName>
</protein>
<evidence type="ECO:0000259" key="4">
    <source>
        <dbReference type="PROSITE" id="PS50048"/>
    </source>
</evidence>
<dbReference type="SMART" id="SM00066">
    <property type="entry name" value="GAL4"/>
    <property type="match status" value="1"/>
</dbReference>
<evidence type="ECO:0000256" key="1">
    <source>
        <dbReference type="ARBA" id="ARBA00022723"/>
    </source>
</evidence>
<keyword evidence="2" id="KW-0539">Nucleus</keyword>
<dbReference type="CDD" id="cd15485">
    <property type="entry name" value="ZIP_Cat8"/>
    <property type="match status" value="1"/>
</dbReference>
<sequence length="966" mass="104923">MPGILPMKVIKVGTTSQARIAQACDRCRSKKIRCDGVRPSCTQCLNVGFECRTSDKLSRRAFPRGYTESLEERVRQLESEVRELKDLLDEKDEKIDVLSRIHSKSPHGANRRPAPSVTPQARSPSEESMDKDDLFKITQSPLLLDEGSSNSYFVGSSSGRTLIDAFNRRVQETGKPFRVVSPESLLEAESRPATENEATDTPKAPPRMVSDKAITCFFQEFAPIFPVLHRPTFLSLYEEFVNDPEAMTDKKALAQLNLVFGITTLAGESLDKALVDSFEIQWQAALDAVLHDASTSTLQCLVLAQLYCIQRADYSRLLKYKGIAVSLSHRLGLHQSQKRFALGALTGETRKKVFWTLYTLDCFTAAQLGLPKHFREEDIHCEYPVDADDEYITEKGFLPSLPGEFTKVSSALALFRAVRILGRILEENYPTSPSHDLSFRKMTAQSDELDQWSSSLPSHLKLQFAQDKPSTNMTSSRPPILSLFYNYIRILIWRPVLCADLGNRASAAVLAVAGSCKHVVQVFQLLEERKLSFSLCLNKNDLLVSSGFGLLFQAAELNQDSKLFKENLRLTAVIADHLDRSLSPAAASFGDLIKSMAGLQIEAKEPAQLSSVDSIHEASSSPDPLRATHRHLKAIASRLSPSRFSHTENPDRRATVPNISINGIGQHTNPSVQSLNSIHSVASEPVHLHQARSEPTMSPLTHRASFGTTPNPRLRRTSTNVTAPAAAHCSSTNLDFLSFGNDPSANAYSASSHAKPDLQASDEWERLLGGLDNGATNIYDSIYGGAPIDALSDIPPSLPNPSAAIADTGLVWSPEMWHVGLSDHEPQAPPPQSVLSFSDESLTSGSDAFDVDFGSASASTESAGPGPASGTGTGTGTGTGSRLEAPLPSSEPGASPGRRQFLYSGGGSGGAGGSSSYRGLVIPSDYNAHGHGECEPLTVIDGNNFGLRWSPARRRRPCKQGDGAAL</sequence>
<evidence type="ECO:0000256" key="3">
    <source>
        <dbReference type="SAM" id="MobiDB-lite"/>
    </source>
</evidence>
<dbReference type="CDD" id="cd00067">
    <property type="entry name" value="GAL4"/>
    <property type="match status" value="1"/>
</dbReference>
<evidence type="ECO:0000313" key="5">
    <source>
        <dbReference type="EMBL" id="KAK8154633.1"/>
    </source>
</evidence>
<dbReference type="PANTHER" id="PTHR46910:SF12">
    <property type="entry name" value="REGULATORY PROTEIN CAT8"/>
    <property type="match status" value="1"/>
</dbReference>
<feature type="compositionally biased region" description="Gly residues" evidence="3">
    <location>
        <begin position="867"/>
        <end position="879"/>
    </location>
</feature>
<feature type="region of interest" description="Disordered" evidence="3">
    <location>
        <begin position="692"/>
        <end position="715"/>
    </location>
</feature>
<feature type="domain" description="Zn(2)-C6 fungal-type" evidence="4">
    <location>
        <begin position="23"/>
        <end position="53"/>
    </location>
</feature>
<accession>A0ABR1XH21</accession>
<evidence type="ECO:0000313" key="6">
    <source>
        <dbReference type="Proteomes" id="UP001456524"/>
    </source>
</evidence>
<dbReference type="Pfam" id="PF04082">
    <property type="entry name" value="Fungal_trans"/>
    <property type="match status" value="1"/>
</dbReference>
<dbReference type="InterPro" id="IPR050987">
    <property type="entry name" value="AtrR-like"/>
</dbReference>
<keyword evidence="1" id="KW-0479">Metal-binding</keyword>
<dbReference type="PROSITE" id="PS50048">
    <property type="entry name" value="ZN2_CY6_FUNGAL_2"/>
    <property type="match status" value="1"/>
</dbReference>
<gene>
    <name evidence="5" type="ORF">IWX90DRAFT_392443</name>
</gene>
<feature type="region of interest" description="Disordered" evidence="3">
    <location>
        <begin position="100"/>
        <end position="132"/>
    </location>
</feature>
<dbReference type="Proteomes" id="UP001456524">
    <property type="component" value="Unassembled WGS sequence"/>
</dbReference>
<dbReference type="SUPFAM" id="SSF57701">
    <property type="entry name" value="Zn2/Cys6 DNA-binding domain"/>
    <property type="match status" value="1"/>
</dbReference>
<dbReference type="Gene3D" id="4.10.240.10">
    <property type="entry name" value="Zn(2)-C6 fungal-type DNA-binding domain"/>
    <property type="match status" value="1"/>
</dbReference>
<dbReference type="InterPro" id="IPR001138">
    <property type="entry name" value="Zn2Cys6_DnaBD"/>
</dbReference>
<dbReference type="Pfam" id="PF00172">
    <property type="entry name" value="Zn_clus"/>
    <property type="match status" value="1"/>
</dbReference>
<dbReference type="SMART" id="SM00906">
    <property type="entry name" value="Fungal_trans"/>
    <property type="match status" value="1"/>
</dbReference>
<keyword evidence="6" id="KW-1185">Reference proteome</keyword>
<organism evidence="5 6">
    <name type="scientific">Phyllosticta citrichinensis</name>
    <dbReference type="NCBI Taxonomy" id="1130410"/>
    <lineage>
        <taxon>Eukaryota</taxon>
        <taxon>Fungi</taxon>
        <taxon>Dikarya</taxon>
        <taxon>Ascomycota</taxon>
        <taxon>Pezizomycotina</taxon>
        <taxon>Dothideomycetes</taxon>
        <taxon>Dothideomycetes incertae sedis</taxon>
        <taxon>Botryosphaeriales</taxon>
        <taxon>Phyllostictaceae</taxon>
        <taxon>Phyllosticta</taxon>
    </lineage>
</organism>